<evidence type="ECO:0008006" key="5">
    <source>
        <dbReference type="Google" id="ProtNLM"/>
    </source>
</evidence>
<feature type="transmembrane region" description="Helical" evidence="2">
    <location>
        <begin position="25"/>
        <end position="45"/>
    </location>
</feature>
<reference evidence="4" key="1">
    <citation type="journal article" date="2019" name="Int. J. Syst. Evol. Microbiol.">
        <title>The Global Catalogue of Microorganisms (GCM) 10K type strain sequencing project: providing services to taxonomists for standard genome sequencing and annotation.</title>
        <authorList>
            <consortium name="The Broad Institute Genomics Platform"/>
            <consortium name="The Broad Institute Genome Sequencing Center for Infectious Disease"/>
            <person name="Wu L."/>
            <person name="Ma J."/>
        </authorList>
    </citation>
    <scope>NUCLEOTIDE SEQUENCE [LARGE SCALE GENOMIC DNA]</scope>
    <source>
        <strain evidence="4">JCM 17250</strain>
    </source>
</reference>
<evidence type="ECO:0000313" key="3">
    <source>
        <dbReference type="EMBL" id="GAA4071754.1"/>
    </source>
</evidence>
<dbReference type="EMBL" id="BAABDL010000085">
    <property type="protein sequence ID" value="GAA4071754.1"/>
    <property type="molecule type" value="Genomic_DNA"/>
</dbReference>
<accession>A0ABP7VS19</accession>
<dbReference type="Proteomes" id="UP001501734">
    <property type="component" value="Unassembled WGS sequence"/>
</dbReference>
<keyword evidence="2" id="KW-0812">Transmembrane</keyword>
<dbReference type="RefSeq" id="WP_344912150.1">
    <property type="nucleotide sequence ID" value="NZ_BAABDL010000085.1"/>
</dbReference>
<organism evidence="3 4">
    <name type="scientific">Amphibacillus indicireducens</name>
    <dbReference type="NCBI Taxonomy" id="1076330"/>
    <lineage>
        <taxon>Bacteria</taxon>
        <taxon>Bacillati</taxon>
        <taxon>Bacillota</taxon>
        <taxon>Bacilli</taxon>
        <taxon>Bacillales</taxon>
        <taxon>Bacillaceae</taxon>
        <taxon>Amphibacillus</taxon>
    </lineage>
</organism>
<proteinExistence type="predicted"/>
<feature type="region of interest" description="Disordered" evidence="1">
    <location>
        <begin position="52"/>
        <end position="71"/>
    </location>
</feature>
<keyword evidence="4" id="KW-1185">Reference proteome</keyword>
<evidence type="ECO:0000256" key="1">
    <source>
        <dbReference type="SAM" id="MobiDB-lite"/>
    </source>
</evidence>
<feature type="compositionally biased region" description="Basic and acidic residues" evidence="1">
    <location>
        <begin position="57"/>
        <end position="71"/>
    </location>
</feature>
<evidence type="ECO:0000256" key="2">
    <source>
        <dbReference type="SAM" id="Phobius"/>
    </source>
</evidence>
<gene>
    <name evidence="3" type="ORF">GCM10022410_16760</name>
</gene>
<evidence type="ECO:0000313" key="4">
    <source>
        <dbReference type="Proteomes" id="UP001501734"/>
    </source>
</evidence>
<sequence>MLEQLLILLLKSNLSLNSTFNGIEFRNVALIVFLIIFTCLSYVLVKLMRKNQVTAQKESDQIKDNKSQDRG</sequence>
<name>A0ABP7VS19_9BACI</name>
<comment type="caution">
    <text evidence="3">The sequence shown here is derived from an EMBL/GenBank/DDBJ whole genome shotgun (WGS) entry which is preliminary data.</text>
</comment>
<keyword evidence="2" id="KW-0472">Membrane</keyword>
<protein>
    <recommendedName>
        <fullName evidence="5">CcmD family protein</fullName>
    </recommendedName>
</protein>
<keyword evidence="2" id="KW-1133">Transmembrane helix</keyword>